<protein>
    <submittedName>
        <fullName evidence="2">Uncharacterized protein</fullName>
    </submittedName>
</protein>
<name>A0A183L4Z5_9TREM</name>
<evidence type="ECO:0000256" key="1">
    <source>
        <dbReference type="SAM" id="MobiDB-lite"/>
    </source>
</evidence>
<feature type="region of interest" description="Disordered" evidence="1">
    <location>
        <begin position="1"/>
        <end position="23"/>
    </location>
</feature>
<accession>A0A183L4Z5</accession>
<dbReference type="AlphaFoldDB" id="A0A183L4Z5"/>
<reference evidence="2" key="1">
    <citation type="submission" date="2016-06" db="UniProtKB">
        <authorList>
            <consortium name="WormBaseParasite"/>
        </authorList>
    </citation>
    <scope>IDENTIFICATION</scope>
</reference>
<sequence>MSGYSGGHRIRNKKKPPSYGVSKGPVINAYIFVISSLSGTTHIPGAGSLSVRILIHTNYLQMERKSLVIRRRQSLLAGTSFARCSGSQLAIL</sequence>
<evidence type="ECO:0000313" key="2">
    <source>
        <dbReference type="WBParaSite" id="SCUD_0002241101-mRNA-1"/>
    </source>
</evidence>
<organism evidence="2">
    <name type="scientific">Schistosoma curassoni</name>
    <dbReference type="NCBI Taxonomy" id="6186"/>
    <lineage>
        <taxon>Eukaryota</taxon>
        <taxon>Metazoa</taxon>
        <taxon>Spiralia</taxon>
        <taxon>Lophotrochozoa</taxon>
        <taxon>Platyhelminthes</taxon>
        <taxon>Trematoda</taxon>
        <taxon>Digenea</taxon>
        <taxon>Strigeidida</taxon>
        <taxon>Schistosomatoidea</taxon>
        <taxon>Schistosomatidae</taxon>
        <taxon>Schistosoma</taxon>
    </lineage>
</organism>
<dbReference type="WBParaSite" id="SCUD_0002241101-mRNA-1">
    <property type="protein sequence ID" value="SCUD_0002241101-mRNA-1"/>
    <property type="gene ID" value="SCUD_0002241101"/>
</dbReference>
<proteinExistence type="predicted"/>